<protein>
    <submittedName>
        <fullName evidence="1">Uncharacterized protein</fullName>
    </submittedName>
</protein>
<proteinExistence type="predicted"/>
<reference evidence="1" key="1">
    <citation type="submission" date="2014-09" db="EMBL/GenBank/DDBJ databases">
        <authorList>
            <person name="Magalhaes I.L.F."/>
            <person name="Oliveira U."/>
            <person name="Santos F.R."/>
            <person name="Vidigal T.H.D.A."/>
            <person name="Brescovit A.D."/>
            <person name="Santos A.J."/>
        </authorList>
    </citation>
    <scope>NUCLEOTIDE SEQUENCE</scope>
    <source>
        <tissue evidence="1">Shoot tissue taken approximately 20 cm above the soil surface</tissue>
    </source>
</reference>
<evidence type="ECO:0000313" key="1">
    <source>
        <dbReference type="EMBL" id="JAD71051.1"/>
    </source>
</evidence>
<name>A0A0A9C672_ARUDO</name>
<dbReference type="AlphaFoldDB" id="A0A0A9C672"/>
<sequence>MVSSLSGLSQSGRWLKKLVFLGKPHKVNIHLRTLR</sequence>
<reference evidence="1" key="2">
    <citation type="journal article" date="2015" name="Data Brief">
        <title>Shoot transcriptome of the giant reed, Arundo donax.</title>
        <authorList>
            <person name="Barrero R.A."/>
            <person name="Guerrero F.D."/>
            <person name="Moolhuijzen P."/>
            <person name="Goolsby J.A."/>
            <person name="Tidwell J."/>
            <person name="Bellgard S.E."/>
            <person name="Bellgard M.I."/>
        </authorList>
    </citation>
    <scope>NUCLEOTIDE SEQUENCE</scope>
    <source>
        <tissue evidence="1">Shoot tissue taken approximately 20 cm above the soil surface</tissue>
    </source>
</reference>
<accession>A0A0A9C672</accession>
<dbReference type="EMBL" id="GBRH01226844">
    <property type="protein sequence ID" value="JAD71051.1"/>
    <property type="molecule type" value="Transcribed_RNA"/>
</dbReference>
<organism evidence="1">
    <name type="scientific">Arundo donax</name>
    <name type="common">Giant reed</name>
    <name type="synonym">Donax arundinaceus</name>
    <dbReference type="NCBI Taxonomy" id="35708"/>
    <lineage>
        <taxon>Eukaryota</taxon>
        <taxon>Viridiplantae</taxon>
        <taxon>Streptophyta</taxon>
        <taxon>Embryophyta</taxon>
        <taxon>Tracheophyta</taxon>
        <taxon>Spermatophyta</taxon>
        <taxon>Magnoliopsida</taxon>
        <taxon>Liliopsida</taxon>
        <taxon>Poales</taxon>
        <taxon>Poaceae</taxon>
        <taxon>PACMAD clade</taxon>
        <taxon>Arundinoideae</taxon>
        <taxon>Arundineae</taxon>
        <taxon>Arundo</taxon>
    </lineage>
</organism>